<dbReference type="EMBL" id="JBHTBF010000003">
    <property type="protein sequence ID" value="MFC7318806.1"/>
    <property type="molecule type" value="Genomic_DNA"/>
</dbReference>
<dbReference type="InterPro" id="IPR050483">
    <property type="entry name" value="CoA-transferase_III_domain"/>
</dbReference>
<reference evidence="2 3" key="1">
    <citation type="journal article" date="2019" name="Int. J. Syst. Evol. Microbiol.">
        <title>The Global Catalogue of Microorganisms (GCM) 10K type strain sequencing project: providing services to taxonomists for standard genome sequencing and annotation.</title>
        <authorList>
            <consortium name="The Broad Institute Genomics Platform"/>
            <consortium name="The Broad Institute Genome Sequencing Center for Infectious Disease"/>
            <person name="Wu L."/>
            <person name="Ma J."/>
        </authorList>
    </citation>
    <scope>NUCLEOTIDE SEQUENCE [LARGE SCALE GENOMIC DNA]</scope>
    <source>
        <strain evidence="2 3">PSR21</strain>
    </source>
</reference>
<protein>
    <submittedName>
        <fullName evidence="2">CaiB/BaiF CoA transferase family protein</fullName>
    </submittedName>
</protein>
<dbReference type="Proteomes" id="UP001596547">
    <property type="component" value="Unassembled WGS sequence"/>
</dbReference>
<dbReference type="Pfam" id="PF02515">
    <property type="entry name" value="CoA_transf_3"/>
    <property type="match status" value="1"/>
</dbReference>
<proteinExistence type="predicted"/>
<sequence length="425" mass="46537">MARQSEGDDPGTDGCRAGPLTDVRVIDLTQMLAGPFATMVLADLGADVIKVERPQGDLTRTNPPHLEDDEAYGGYFNSVNRNKRSIVLDLKSEEGVSTLKDLVADADVLVENFRVGTMDRLGLSYETLKEVNPQLVYASIRGFGDPRGGESPHADRPAFDIIAQAMGGLMSITGTEESGPVKVGPGVGDIFPAVLCVVGVLSALHDRERTGEGQYVDVGMVDSVLSLTERIVHQYSVGGEVPGVQGNTHPLLFPFDRFEAQDGYVMIAAPTNKQWRALCEHMDRPDLANQYPDEQDRVDYADDLRPIVREWTGDHTKDELFELLAGDVPCGPVNTVEDVFEDEHFYRRGMLPEVEHADTGEHVRLAGTPIKLTRTPGGVRHRAPLLGEHTRAVLRELGMGADEIEGMLDREVATESSHRDVTDDE</sequence>
<evidence type="ECO:0000313" key="3">
    <source>
        <dbReference type="Proteomes" id="UP001596547"/>
    </source>
</evidence>
<dbReference type="PANTHER" id="PTHR48207:SF3">
    <property type="entry name" value="SUCCINATE--HYDROXYMETHYLGLUTARATE COA-TRANSFERASE"/>
    <property type="match status" value="1"/>
</dbReference>
<dbReference type="Gene3D" id="3.30.1540.10">
    <property type="entry name" value="formyl-coa transferase, domain 3"/>
    <property type="match status" value="1"/>
</dbReference>
<keyword evidence="3" id="KW-1185">Reference proteome</keyword>
<dbReference type="Gene3D" id="3.40.50.10540">
    <property type="entry name" value="Crotonobetainyl-coa:carnitine coa-transferase, domain 1"/>
    <property type="match status" value="1"/>
</dbReference>
<dbReference type="AlphaFoldDB" id="A0ABD6AF52"/>
<dbReference type="InterPro" id="IPR044855">
    <property type="entry name" value="CoA-Trfase_III_dom3_sf"/>
</dbReference>
<evidence type="ECO:0000313" key="2">
    <source>
        <dbReference type="EMBL" id="MFC7318806.1"/>
    </source>
</evidence>
<dbReference type="PANTHER" id="PTHR48207">
    <property type="entry name" value="SUCCINATE--HYDROXYMETHYLGLUTARATE COA-TRANSFERASE"/>
    <property type="match status" value="1"/>
</dbReference>
<name>A0ABD6AF52_9EURY</name>
<organism evidence="2 3">
    <name type="scientific">Halomarina halobia</name>
    <dbReference type="NCBI Taxonomy" id="3033386"/>
    <lineage>
        <taxon>Archaea</taxon>
        <taxon>Methanobacteriati</taxon>
        <taxon>Methanobacteriota</taxon>
        <taxon>Stenosarchaea group</taxon>
        <taxon>Halobacteria</taxon>
        <taxon>Halobacteriales</taxon>
        <taxon>Natronomonadaceae</taxon>
        <taxon>Halomarina</taxon>
    </lineage>
</organism>
<dbReference type="InterPro" id="IPR003673">
    <property type="entry name" value="CoA-Trfase_fam_III"/>
</dbReference>
<dbReference type="InterPro" id="IPR023606">
    <property type="entry name" value="CoA-Trfase_III_dom_1_sf"/>
</dbReference>
<dbReference type="RefSeq" id="WP_276306358.1">
    <property type="nucleotide sequence ID" value="NZ_CP119993.1"/>
</dbReference>
<accession>A0ABD6AF52</accession>
<dbReference type="GO" id="GO:0016740">
    <property type="term" value="F:transferase activity"/>
    <property type="evidence" value="ECO:0007669"/>
    <property type="project" value="UniProtKB-KW"/>
</dbReference>
<gene>
    <name evidence="2" type="ORF">ACFQPE_18675</name>
</gene>
<evidence type="ECO:0000256" key="1">
    <source>
        <dbReference type="ARBA" id="ARBA00022679"/>
    </source>
</evidence>
<comment type="caution">
    <text evidence="2">The sequence shown here is derived from an EMBL/GenBank/DDBJ whole genome shotgun (WGS) entry which is preliminary data.</text>
</comment>
<dbReference type="SUPFAM" id="SSF89796">
    <property type="entry name" value="CoA-transferase family III (CaiB/BaiF)"/>
    <property type="match status" value="1"/>
</dbReference>
<dbReference type="GeneID" id="79317006"/>
<keyword evidence="1 2" id="KW-0808">Transferase</keyword>